<accession>A0A3A9YD95</accession>
<dbReference type="InterPro" id="IPR009057">
    <property type="entry name" value="Homeodomain-like_sf"/>
</dbReference>
<sequence length="207" mass="21796">MPRPKSLTTGRLAAAALAVLDREGLAALSMRAVAAELGVAPMSLYRYVADRAELERLTVDLVLGAVDLTPPPGEDWEGQVTALVERMRAAVAEHPEIVPLSLTHRHSAAGVLRWAEAALGVLTGAGFEGRRRVLALRALLSYLVGALLSERLGPLTGPGTEAMAALPAETFPLLAGTAAEARGVGPEEEFRGGLALLLRGLRQDLTR</sequence>
<keyword evidence="8" id="KW-1185">Reference proteome</keyword>
<keyword evidence="1" id="KW-0678">Repressor</keyword>
<dbReference type="GO" id="GO:0000976">
    <property type="term" value="F:transcription cis-regulatory region binding"/>
    <property type="evidence" value="ECO:0007669"/>
    <property type="project" value="TreeGrafter"/>
</dbReference>
<gene>
    <name evidence="7" type="ORF">D7294_30935</name>
</gene>
<keyword evidence="4" id="KW-0804">Transcription</keyword>
<evidence type="ECO:0000313" key="7">
    <source>
        <dbReference type="EMBL" id="RKN35158.1"/>
    </source>
</evidence>
<dbReference type="Pfam" id="PF02909">
    <property type="entry name" value="TetR_C_1"/>
    <property type="match status" value="1"/>
</dbReference>
<proteinExistence type="predicted"/>
<comment type="caution">
    <text evidence="7">The sequence shown here is derived from an EMBL/GenBank/DDBJ whole genome shotgun (WGS) entry which is preliminary data.</text>
</comment>
<dbReference type="InterPro" id="IPR004111">
    <property type="entry name" value="Repressor_TetR_C"/>
</dbReference>
<feature type="domain" description="HTH tetR-type" evidence="6">
    <location>
        <begin position="6"/>
        <end position="66"/>
    </location>
</feature>
<dbReference type="RefSeq" id="WP_120685144.1">
    <property type="nucleotide sequence ID" value="NZ_RBAL01000037.1"/>
</dbReference>
<keyword evidence="3 5" id="KW-0238">DNA-binding</keyword>
<dbReference type="PANTHER" id="PTHR30055">
    <property type="entry name" value="HTH-TYPE TRANSCRIPTIONAL REGULATOR RUTR"/>
    <property type="match status" value="1"/>
</dbReference>
<dbReference type="InterPro" id="IPR003012">
    <property type="entry name" value="Tet_transcr_reg_TetR"/>
</dbReference>
<dbReference type="PANTHER" id="PTHR30055:SF151">
    <property type="entry name" value="TRANSCRIPTIONAL REGULATORY PROTEIN"/>
    <property type="match status" value="1"/>
</dbReference>
<keyword evidence="2" id="KW-0805">Transcription regulation</keyword>
<dbReference type="PROSITE" id="PS50977">
    <property type="entry name" value="HTH_TETR_2"/>
    <property type="match status" value="1"/>
</dbReference>
<dbReference type="Gene3D" id="1.10.10.60">
    <property type="entry name" value="Homeodomain-like"/>
    <property type="match status" value="1"/>
</dbReference>
<organism evidence="7 8">
    <name type="scientific">Streptomyces hoynatensis</name>
    <dbReference type="NCBI Taxonomy" id="1141874"/>
    <lineage>
        <taxon>Bacteria</taxon>
        <taxon>Bacillati</taxon>
        <taxon>Actinomycetota</taxon>
        <taxon>Actinomycetes</taxon>
        <taxon>Kitasatosporales</taxon>
        <taxon>Streptomycetaceae</taxon>
        <taxon>Streptomyces</taxon>
    </lineage>
</organism>
<dbReference type="SUPFAM" id="SSF48498">
    <property type="entry name" value="Tetracyclin repressor-like, C-terminal domain"/>
    <property type="match status" value="1"/>
</dbReference>
<name>A0A3A9YD95_9ACTN</name>
<dbReference type="Pfam" id="PF00440">
    <property type="entry name" value="TetR_N"/>
    <property type="match status" value="1"/>
</dbReference>
<dbReference type="InterPro" id="IPR036271">
    <property type="entry name" value="Tet_transcr_reg_TetR-rel_C_sf"/>
</dbReference>
<dbReference type="GO" id="GO:0003700">
    <property type="term" value="F:DNA-binding transcription factor activity"/>
    <property type="evidence" value="ECO:0007669"/>
    <property type="project" value="TreeGrafter"/>
</dbReference>
<dbReference type="SUPFAM" id="SSF46689">
    <property type="entry name" value="Homeodomain-like"/>
    <property type="match status" value="1"/>
</dbReference>
<evidence type="ECO:0000259" key="6">
    <source>
        <dbReference type="PROSITE" id="PS50977"/>
    </source>
</evidence>
<dbReference type="GO" id="GO:0046677">
    <property type="term" value="P:response to antibiotic"/>
    <property type="evidence" value="ECO:0007669"/>
    <property type="project" value="InterPro"/>
</dbReference>
<evidence type="ECO:0000256" key="5">
    <source>
        <dbReference type="PROSITE-ProRule" id="PRU00335"/>
    </source>
</evidence>
<dbReference type="Gene3D" id="1.10.357.10">
    <property type="entry name" value="Tetracycline Repressor, domain 2"/>
    <property type="match status" value="1"/>
</dbReference>
<evidence type="ECO:0000313" key="8">
    <source>
        <dbReference type="Proteomes" id="UP000272474"/>
    </source>
</evidence>
<feature type="DNA-binding region" description="H-T-H motif" evidence="5">
    <location>
        <begin position="29"/>
        <end position="48"/>
    </location>
</feature>
<dbReference type="OrthoDB" id="329481at2"/>
<evidence type="ECO:0000256" key="3">
    <source>
        <dbReference type="ARBA" id="ARBA00023125"/>
    </source>
</evidence>
<dbReference type="PRINTS" id="PR00400">
    <property type="entry name" value="TETREPRESSOR"/>
</dbReference>
<evidence type="ECO:0000256" key="1">
    <source>
        <dbReference type="ARBA" id="ARBA00022491"/>
    </source>
</evidence>
<protein>
    <submittedName>
        <fullName evidence="7">TetR family transcriptional regulator</fullName>
    </submittedName>
</protein>
<dbReference type="InterPro" id="IPR001647">
    <property type="entry name" value="HTH_TetR"/>
</dbReference>
<dbReference type="AlphaFoldDB" id="A0A3A9YD95"/>
<dbReference type="EMBL" id="RBAL01000037">
    <property type="protein sequence ID" value="RKN35158.1"/>
    <property type="molecule type" value="Genomic_DNA"/>
</dbReference>
<evidence type="ECO:0000256" key="2">
    <source>
        <dbReference type="ARBA" id="ARBA00023015"/>
    </source>
</evidence>
<reference evidence="7 8" key="1">
    <citation type="journal article" date="2014" name="Int. J. Syst. Evol. Microbiol.">
        <title>Streptomyces hoynatensis sp. nov., isolated from deep marine sediment.</title>
        <authorList>
            <person name="Veyisoglu A."/>
            <person name="Sahin N."/>
        </authorList>
    </citation>
    <scope>NUCLEOTIDE SEQUENCE [LARGE SCALE GENOMIC DNA]</scope>
    <source>
        <strain evidence="7 8">KCTC 29097</strain>
    </source>
</reference>
<evidence type="ECO:0000256" key="4">
    <source>
        <dbReference type="ARBA" id="ARBA00023163"/>
    </source>
</evidence>
<dbReference type="InterPro" id="IPR050109">
    <property type="entry name" value="HTH-type_TetR-like_transc_reg"/>
</dbReference>
<dbReference type="Proteomes" id="UP000272474">
    <property type="component" value="Unassembled WGS sequence"/>
</dbReference>
<dbReference type="GO" id="GO:0045892">
    <property type="term" value="P:negative regulation of DNA-templated transcription"/>
    <property type="evidence" value="ECO:0007669"/>
    <property type="project" value="InterPro"/>
</dbReference>